<accession>A0ABD2U717</accession>
<organism evidence="2 3">
    <name type="scientific">Solanum stoloniferum</name>
    <dbReference type="NCBI Taxonomy" id="62892"/>
    <lineage>
        <taxon>Eukaryota</taxon>
        <taxon>Viridiplantae</taxon>
        <taxon>Streptophyta</taxon>
        <taxon>Embryophyta</taxon>
        <taxon>Tracheophyta</taxon>
        <taxon>Spermatophyta</taxon>
        <taxon>Magnoliopsida</taxon>
        <taxon>eudicotyledons</taxon>
        <taxon>Gunneridae</taxon>
        <taxon>Pentapetalae</taxon>
        <taxon>asterids</taxon>
        <taxon>lamiids</taxon>
        <taxon>Solanales</taxon>
        <taxon>Solanaceae</taxon>
        <taxon>Solanoideae</taxon>
        <taxon>Solaneae</taxon>
        <taxon>Solanum</taxon>
    </lineage>
</organism>
<comment type="caution">
    <text evidence="2">The sequence shown here is derived from an EMBL/GenBank/DDBJ whole genome shotgun (WGS) entry which is preliminary data.</text>
</comment>
<evidence type="ECO:0000313" key="2">
    <source>
        <dbReference type="EMBL" id="KAL3364200.1"/>
    </source>
</evidence>
<dbReference type="EMBL" id="JBJKTR010000007">
    <property type="protein sequence ID" value="KAL3364200.1"/>
    <property type="molecule type" value="Genomic_DNA"/>
</dbReference>
<sequence>MMLMLHPFNILSETPPQKSVEIPANVGPSRSTNRKDKINEANQSSTPTNRRGNKRKGKKHVETPPKFDSDSDSDFVAQRKRRKQKNQQMLMFLKHQNLLQE</sequence>
<name>A0ABD2U717_9SOLN</name>
<feature type="compositionally biased region" description="Basic and acidic residues" evidence="1">
    <location>
        <begin position="60"/>
        <end position="69"/>
    </location>
</feature>
<evidence type="ECO:0000313" key="3">
    <source>
        <dbReference type="Proteomes" id="UP001627284"/>
    </source>
</evidence>
<keyword evidence="3" id="KW-1185">Reference proteome</keyword>
<dbReference type="AlphaFoldDB" id="A0ABD2U717"/>
<gene>
    <name evidence="2" type="ORF">AABB24_013118</name>
</gene>
<proteinExistence type="predicted"/>
<dbReference type="Proteomes" id="UP001627284">
    <property type="component" value="Unassembled WGS sequence"/>
</dbReference>
<reference evidence="2 3" key="1">
    <citation type="submission" date="2024-05" db="EMBL/GenBank/DDBJ databases">
        <title>De novo assembly of an allotetraploid wild potato.</title>
        <authorList>
            <person name="Hosaka A.J."/>
        </authorList>
    </citation>
    <scope>NUCLEOTIDE SEQUENCE [LARGE SCALE GENOMIC DNA]</scope>
    <source>
        <tissue evidence="2">Young leaves</tissue>
    </source>
</reference>
<evidence type="ECO:0000256" key="1">
    <source>
        <dbReference type="SAM" id="MobiDB-lite"/>
    </source>
</evidence>
<protein>
    <submittedName>
        <fullName evidence="2">Uncharacterized protein</fullName>
    </submittedName>
</protein>
<feature type="region of interest" description="Disordered" evidence="1">
    <location>
        <begin position="1"/>
        <end position="86"/>
    </location>
</feature>